<dbReference type="GO" id="GO:0003723">
    <property type="term" value="F:RNA binding"/>
    <property type="evidence" value="ECO:0007669"/>
    <property type="project" value="InterPro"/>
</dbReference>
<evidence type="ECO:0000313" key="4">
    <source>
        <dbReference type="Proteomes" id="UP000245207"/>
    </source>
</evidence>
<evidence type="ECO:0000313" key="3">
    <source>
        <dbReference type="EMBL" id="PWA43238.1"/>
    </source>
</evidence>
<dbReference type="STRING" id="35608.A0A2U1L2K7"/>
<dbReference type="Pfam" id="PF01535">
    <property type="entry name" value="PPR"/>
    <property type="match status" value="3"/>
</dbReference>
<keyword evidence="1" id="KW-0677">Repeat</keyword>
<evidence type="ECO:0000256" key="1">
    <source>
        <dbReference type="ARBA" id="ARBA00022737"/>
    </source>
</evidence>
<gene>
    <name evidence="3" type="ORF">CTI12_AA537490</name>
</gene>
<dbReference type="AlphaFoldDB" id="A0A2U1L2K7"/>
<dbReference type="PANTHER" id="PTHR47926">
    <property type="entry name" value="PENTATRICOPEPTIDE REPEAT-CONTAINING PROTEIN"/>
    <property type="match status" value="1"/>
</dbReference>
<dbReference type="PANTHER" id="PTHR47926:SF430">
    <property type="entry name" value="PENTATRICOPEPTIDE REPEAT-CONTAINING PROTEIN"/>
    <property type="match status" value="1"/>
</dbReference>
<proteinExistence type="predicted"/>
<dbReference type="InterPro" id="IPR011990">
    <property type="entry name" value="TPR-like_helical_dom_sf"/>
</dbReference>
<dbReference type="Gene3D" id="1.25.40.10">
    <property type="entry name" value="Tetratricopeptide repeat domain"/>
    <property type="match status" value="1"/>
</dbReference>
<accession>A0A2U1L2K7</accession>
<dbReference type="InterPro" id="IPR046960">
    <property type="entry name" value="PPR_At4g14850-like_plant"/>
</dbReference>
<name>A0A2U1L2K7_ARTAN</name>
<keyword evidence="4" id="KW-1185">Reference proteome</keyword>
<protein>
    <submittedName>
        <fullName evidence="3">Pentatricopeptide repeat-containing protein</fullName>
    </submittedName>
</protein>
<dbReference type="Proteomes" id="UP000245207">
    <property type="component" value="Unassembled WGS sequence"/>
</dbReference>
<dbReference type="PROSITE" id="PS51375">
    <property type="entry name" value="PPR"/>
    <property type="match status" value="1"/>
</dbReference>
<sequence>MFVKDGVYCQPKVETLMQINFQPKVEVVVQTQGSKSNLKWCAGFYVTRLGKALFSENFKWNVRYDVVWQTGLLEFYAKHGFVKDVQSLFHSMREKNSVTWNSMITCYSKIGDVKSAQLLFDHNPIKDVVSWNAMMHGYC</sequence>
<feature type="repeat" description="PPR" evidence="2">
    <location>
        <begin position="96"/>
        <end position="130"/>
    </location>
</feature>
<reference evidence="3 4" key="1">
    <citation type="journal article" date="2018" name="Mol. Plant">
        <title>The genome of Artemisia annua provides insight into the evolution of Asteraceae family and artemisinin biosynthesis.</title>
        <authorList>
            <person name="Shen Q."/>
            <person name="Zhang L."/>
            <person name="Liao Z."/>
            <person name="Wang S."/>
            <person name="Yan T."/>
            <person name="Shi P."/>
            <person name="Liu M."/>
            <person name="Fu X."/>
            <person name="Pan Q."/>
            <person name="Wang Y."/>
            <person name="Lv Z."/>
            <person name="Lu X."/>
            <person name="Zhang F."/>
            <person name="Jiang W."/>
            <person name="Ma Y."/>
            <person name="Chen M."/>
            <person name="Hao X."/>
            <person name="Li L."/>
            <person name="Tang Y."/>
            <person name="Lv G."/>
            <person name="Zhou Y."/>
            <person name="Sun X."/>
            <person name="Brodelius P.E."/>
            <person name="Rose J.K.C."/>
            <person name="Tang K."/>
        </authorList>
    </citation>
    <scope>NUCLEOTIDE SEQUENCE [LARGE SCALE GENOMIC DNA]</scope>
    <source>
        <strain evidence="4">cv. Huhao1</strain>
        <tissue evidence="3">Leaf</tissue>
    </source>
</reference>
<dbReference type="OrthoDB" id="1937829at2759"/>
<dbReference type="InterPro" id="IPR002885">
    <property type="entry name" value="PPR_rpt"/>
</dbReference>
<comment type="caution">
    <text evidence="3">The sequence shown here is derived from an EMBL/GenBank/DDBJ whole genome shotgun (WGS) entry which is preliminary data.</text>
</comment>
<dbReference type="EMBL" id="PKPP01011943">
    <property type="protein sequence ID" value="PWA43238.1"/>
    <property type="molecule type" value="Genomic_DNA"/>
</dbReference>
<dbReference type="GO" id="GO:0009451">
    <property type="term" value="P:RNA modification"/>
    <property type="evidence" value="ECO:0007669"/>
    <property type="project" value="InterPro"/>
</dbReference>
<organism evidence="3 4">
    <name type="scientific">Artemisia annua</name>
    <name type="common">Sweet wormwood</name>
    <dbReference type="NCBI Taxonomy" id="35608"/>
    <lineage>
        <taxon>Eukaryota</taxon>
        <taxon>Viridiplantae</taxon>
        <taxon>Streptophyta</taxon>
        <taxon>Embryophyta</taxon>
        <taxon>Tracheophyta</taxon>
        <taxon>Spermatophyta</taxon>
        <taxon>Magnoliopsida</taxon>
        <taxon>eudicotyledons</taxon>
        <taxon>Gunneridae</taxon>
        <taxon>Pentapetalae</taxon>
        <taxon>asterids</taxon>
        <taxon>campanulids</taxon>
        <taxon>Asterales</taxon>
        <taxon>Asteraceae</taxon>
        <taxon>Asteroideae</taxon>
        <taxon>Anthemideae</taxon>
        <taxon>Artemisiinae</taxon>
        <taxon>Artemisia</taxon>
    </lineage>
</organism>
<dbReference type="NCBIfam" id="TIGR00756">
    <property type="entry name" value="PPR"/>
    <property type="match status" value="1"/>
</dbReference>
<evidence type="ECO:0000256" key="2">
    <source>
        <dbReference type="PROSITE-ProRule" id="PRU00708"/>
    </source>
</evidence>